<dbReference type="SUPFAM" id="SSF69572">
    <property type="entry name" value="Activating enzymes of the ubiquitin-like proteins"/>
    <property type="match status" value="1"/>
</dbReference>
<dbReference type="AlphaFoldDB" id="A0A6N7ZCI2"/>
<name>A0A6N7ZCI2_9PSEU</name>
<gene>
    <name evidence="3" type="ORF">GKO32_36350</name>
</gene>
<dbReference type="Gene3D" id="3.40.50.720">
    <property type="entry name" value="NAD(P)-binding Rossmann-like Domain"/>
    <property type="match status" value="1"/>
</dbReference>
<evidence type="ECO:0000259" key="2">
    <source>
        <dbReference type="Pfam" id="PF00899"/>
    </source>
</evidence>
<sequence length="350" mass="37435">MAKPSTRSAEPRLPKRPRLRAGLAVYDRSPGEIQIGLDPRHAMVATELSPDLVRAVRSLDGRHRTDELLAMATAENTDYLRELITDLTRLGLVEESWTPAGQRRTAGEVGMWSLRARQSGADSFVRRAHSAVVLYGAGRLTIAIATLLATSGVGHVQVEADGVVGELDTGSGYLDSDIGRQRRAAARDAVSRANPAVKQTRLRGDRQPELVVLADAIVPAPEVVKMLLHEGIPHLPVRVREGVGIVGPLVYPGRSTCLGCADLHRKSMDPQWPTVAGQLAGRSQQADLCSVQTTAGMAVGQVLRVLDHMGGPPPPAWNTTIEIDPHGGAVSHRPWPPNPACSCGARSPQS</sequence>
<keyword evidence="4" id="KW-1185">Reference proteome</keyword>
<dbReference type="Pfam" id="PF00899">
    <property type="entry name" value="ThiF"/>
    <property type="match status" value="1"/>
</dbReference>
<evidence type="ECO:0000313" key="3">
    <source>
        <dbReference type="EMBL" id="MTD59416.1"/>
    </source>
</evidence>
<evidence type="ECO:0000256" key="1">
    <source>
        <dbReference type="SAM" id="MobiDB-lite"/>
    </source>
</evidence>
<dbReference type="Proteomes" id="UP000440096">
    <property type="component" value="Unassembled WGS sequence"/>
</dbReference>
<dbReference type="InterPro" id="IPR035985">
    <property type="entry name" value="Ubiquitin-activating_enz"/>
</dbReference>
<accession>A0A6N7ZCI2</accession>
<proteinExistence type="predicted"/>
<protein>
    <recommendedName>
        <fullName evidence="2">THIF-type NAD/FAD binding fold domain-containing protein</fullName>
    </recommendedName>
</protein>
<evidence type="ECO:0000313" key="4">
    <source>
        <dbReference type="Proteomes" id="UP000440096"/>
    </source>
</evidence>
<feature type="domain" description="THIF-type NAD/FAD binding fold" evidence="2">
    <location>
        <begin position="126"/>
        <end position="342"/>
    </location>
</feature>
<dbReference type="RefSeq" id="WP_154761455.1">
    <property type="nucleotide sequence ID" value="NZ_WMBA01000103.1"/>
</dbReference>
<dbReference type="OrthoDB" id="4426339at2"/>
<organism evidence="3 4">
    <name type="scientific">Amycolatopsis pithecellobii</name>
    <dbReference type="NCBI Taxonomy" id="664692"/>
    <lineage>
        <taxon>Bacteria</taxon>
        <taxon>Bacillati</taxon>
        <taxon>Actinomycetota</taxon>
        <taxon>Actinomycetes</taxon>
        <taxon>Pseudonocardiales</taxon>
        <taxon>Pseudonocardiaceae</taxon>
        <taxon>Amycolatopsis</taxon>
    </lineage>
</organism>
<feature type="region of interest" description="Disordered" evidence="1">
    <location>
        <begin position="325"/>
        <end position="350"/>
    </location>
</feature>
<dbReference type="InterPro" id="IPR000594">
    <property type="entry name" value="ThiF_NAD_FAD-bd"/>
</dbReference>
<dbReference type="GO" id="GO:0008641">
    <property type="term" value="F:ubiquitin-like modifier activating enzyme activity"/>
    <property type="evidence" value="ECO:0007669"/>
    <property type="project" value="InterPro"/>
</dbReference>
<reference evidence="3 4" key="1">
    <citation type="submission" date="2019-11" db="EMBL/GenBank/DDBJ databases">
        <title>Draft genome of Amycolatopsis RM579.</title>
        <authorList>
            <person name="Duangmal K."/>
            <person name="Mingma R."/>
        </authorList>
    </citation>
    <scope>NUCLEOTIDE SEQUENCE [LARGE SCALE GENOMIC DNA]</scope>
    <source>
        <strain evidence="3 4">RM579</strain>
    </source>
</reference>
<dbReference type="EMBL" id="WMBA01000103">
    <property type="protein sequence ID" value="MTD59416.1"/>
    <property type="molecule type" value="Genomic_DNA"/>
</dbReference>
<comment type="caution">
    <text evidence="3">The sequence shown here is derived from an EMBL/GenBank/DDBJ whole genome shotgun (WGS) entry which is preliminary data.</text>
</comment>